<evidence type="ECO:0000313" key="8">
    <source>
        <dbReference type="Proteomes" id="UP000216020"/>
    </source>
</evidence>
<accession>A0A261SJS1</accession>
<sequence>MPASTWGIIAAVVVVAVLLYIVFTYNALVRLRNMTREAWSGISVQLRRRTDLVPNLVETVKAYAAHEKGVFEDIATRRATSIAAGSVPEQARAEQALGLALGRLMAVAEAYPELKADANFRSLQDSLGEIEDQLQMARRYYNGAAREQNIRVESFPANLVANSFGFTREPYFELDNPADAAVPHVSF</sequence>
<organism evidence="7 8">
    <name type="scientific">Bordetella genomosp. 10</name>
    <dbReference type="NCBI Taxonomy" id="1416804"/>
    <lineage>
        <taxon>Bacteria</taxon>
        <taxon>Pseudomonadati</taxon>
        <taxon>Pseudomonadota</taxon>
        <taxon>Betaproteobacteria</taxon>
        <taxon>Burkholderiales</taxon>
        <taxon>Alcaligenaceae</taxon>
        <taxon>Bordetella</taxon>
    </lineage>
</organism>
<dbReference type="OrthoDB" id="9804152at2"/>
<comment type="caution">
    <text evidence="7">The sequence shown here is derived from an EMBL/GenBank/DDBJ whole genome shotgun (WGS) entry which is preliminary data.</text>
</comment>
<evidence type="ECO:0000313" key="7">
    <source>
        <dbReference type="EMBL" id="OZI37679.1"/>
    </source>
</evidence>
<comment type="subcellular location">
    <subcellularLocation>
        <location evidence="1">Membrane</location>
        <topology evidence="1">Single-pass membrane protein</topology>
    </subcellularLocation>
</comment>
<evidence type="ECO:0000256" key="6">
    <source>
        <dbReference type="SAM" id="Phobius"/>
    </source>
</evidence>
<gene>
    <name evidence="7" type="ORF">CAL29_04630</name>
</gene>
<keyword evidence="8" id="KW-1185">Reference proteome</keyword>
<keyword evidence="3 6" id="KW-0812">Transmembrane</keyword>
<evidence type="ECO:0000256" key="3">
    <source>
        <dbReference type="ARBA" id="ARBA00022692"/>
    </source>
</evidence>
<dbReference type="Pfam" id="PF04011">
    <property type="entry name" value="LemA"/>
    <property type="match status" value="1"/>
</dbReference>
<dbReference type="EMBL" id="NEVM01000001">
    <property type="protein sequence ID" value="OZI37679.1"/>
    <property type="molecule type" value="Genomic_DNA"/>
</dbReference>
<protein>
    <recommendedName>
        <fullName evidence="9">LemA family protein</fullName>
    </recommendedName>
</protein>
<dbReference type="InterPro" id="IPR023353">
    <property type="entry name" value="LemA-like_dom_sf"/>
</dbReference>
<dbReference type="Proteomes" id="UP000216020">
    <property type="component" value="Unassembled WGS sequence"/>
</dbReference>
<evidence type="ECO:0008006" key="9">
    <source>
        <dbReference type="Google" id="ProtNLM"/>
    </source>
</evidence>
<reference evidence="8" key="1">
    <citation type="submission" date="2017-05" db="EMBL/GenBank/DDBJ databases">
        <title>Complete and WGS of Bordetella genogroups.</title>
        <authorList>
            <person name="Spilker T."/>
            <person name="Lipuma J."/>
        </authorList>
    </citation>
    <scope>NUCLEOTIDE SEQUENCE [LARGE SCALE GENOMIC DNA]</scope>
    <source>
        <strain evidence="8">AU16122</strain>
    </source>
</reference>
<dbReference type="RefSeq" id="WP_094851780.1">
    <property type="nucleotide sequence ID" value="NZ_NEVM01000001.1"/>
</dbReference>
<comment type="similarity">
    <text evidence="2">Belongs to the LemA family.</text>
</comment>
<dbReference type="PANTHER" id="PTHR34478:SF2">
    <property type="entry name" value="MEMBRANE PROTEIN"/>
    <property type="match status" value="1"/>
</dbReference>
<dbReference type="Gene3D" id="1.20.1440.20">
    <property type="entry name" value="LemA-like domain"/>
    <property type="match status" value="1"/>
</dbReference>
<dbReference type="PANTHER" id="PTHR34478">
    <property type="entry name" value="PROTEIN LEMA"/>
    <property type="match status" value="1"/>
</dbReference>
<dbReference type="SUPFAM" id="SSF140478">
    <property type="entry name" value="LemA-like"/>
    <property type="match status" value="1"/>
</dbReference>
<dbReference type="AlphaFoldDB" id="A0A261SJS1"/>
<dbReference type="InterPro" id="IPR007156">
    <property type="entry name" value="MamQ_LemA"/>
</dbReference>
<feature type="transmembrane region" description="Helical" evidence="6">
    <location>
        <begin position="6"/>
        <end position="28"/>
    </location>
</feature>
<evidence type="ECO:0000256" key="1">
    <source>
        <dbReference type="ARBA" id="ARBA00004167"/>
    </source>
</evidence>
<keyword evidence="5 6" id="KW-0472">Membrane</keyword>
<name>A0A261SJS1_9BORD</name>
<dbReference type="GO" id="GO:0016020">
    <property type="term" value="C:membrane"/>
    <property type="evidence" value="ECO:0007669"/>
    <property type="project" value="UniProtKB-SubCell"/>
</dbReference>
<proteinExistence type="inferred from homology"/>
<evidence type="ECO:0000256" key="5">
    <source>
        <dbReference type="ARBA" id="ARBA00023136"/>
    </source>
</evidence>
<keyword evidence="4 6" id="KW-1133">Transmembrane helix</keyword>
<evidence type="ECO:0000256" key="4">
    <source>
        <dbReference type="ARBA" id="ARBA00022989"/>
    </source>
</evidence>
<evidence type="ECO:0000256" key="2">
    <source>
        <dbReference type="ARBA" id="ARBA00008854"/>
    </source>
</evidence>